<dbReference type="AlphaFoldDB" id="A0A1H3U7C9"/>
<evidence type="ECO:0000313" key="5">
    <source>
        <dbReference type="Proteomes" id="UP000199529"/>
    </source>
</evidence>
<dbReference type="SMART" id="SM00422">
    <property type="entry name" value="HTH_MERR"/>
    <property type="match status" value="1"/>
</dbReference>
<evidence type="ECO:0000259" key="3">
    <source>
        <dbReference type="PROSITE" id="PS50937"/>
    </source>
</evidence>
<evidence type="ECO:0000256" key="1">
    <source>
        <dbReference type="ARBA" id="ARBA00023125"/>
    </source>
</evidence>
<dbReference type="STRING" id="418495.SAMN05216215_11132"/>
<dbReference type="InterPro" id="IPR009061">
    <property type="entry name" value="DNA-bd_dom_put_sf"/>
</dbReference>
<evidence type="ECO:0000256" key="2">
    <source>
        <dbReference type="SAM" id="MobiDB-lite"/>
    </source>
</evidence>
<dbReference type="GO" id="GO:0003677">
    <property type="term" value="F:DNA binding"/>
    <property type="evidence" value="ECO:0007669"/>
    <property type="project" value="UniProtKB-KW"/>
</dbReference>
<organism evidence="4 5">
    <name type="scientific">Saccharopolyspora shandongensis</name>
    <dbReference type="NCBI Taxonomy" id="418495"/>
    <lineage>
        <taxon>Bacteria</taxon>
        <taxon>Bacillati</taxon>
        <taxon>Actinomycetota</taxon>
        <taxon>Actinomycetes</taxon>
        <taxon>Pseudonocardiales</taxon>
        <taxon>Pseudonocardiaceae</taxon>
        <taxon>Saccharopolyspora</taxon>
    </lineage>
</organism>
<keyword evidence="5" id="KW-1185">Reference proteome</keyword>
<dbReference type="EMBL" id="FNOK01000113">
    <property type="protein sequence ID" value="SDZ57991.1"/>
    <property type="molecule type" value="Genomic_DNA"/>
</dbReference>
<dbReference type="InterPro" id="IPR047057">
    <property type="entry name" value="MerR_fam"/>
</dbReference>
<feature type="region of interest" description="Disordered" evidence="2">
    <location>
        <begin position="98"/>
        <end position="122"/>
    </location>
</feature>
<dbReference type="RefSeq" id="WP_093278907.1">
    <property type="nucleotide sequence ID" value="NZ_FNOK01000113.1"/>
</dbReference>
<reference evidence="5" key="1">
    <citation type="submission" date="2016-10" db="EMBL/GenBank/DDBJ databases">
        <authorList>
            <person name="Varghese N."/>
            <person name="Submissions S."/>
        </authorList>
    </citation>
    <scope>NUCLEOTIDE SEQUENCE [LARGE SCALE GENOMIC DNA]</scope>
    <source>
        <strain evidence="5">CGMCC 4.3530</strain>
    </source>
</reference>
<dbReference type="PANTHER" id="PTHR30204:SF93">
    <property type="entry name" value="HTH MERR-TYPE DOMAIN-CONTAINING PROTEIN"/>
    <property type="match status" value="1"/>
</dbReference>
<accession>A0A1H3U7C9</accession>
<feature type="compositionally biased region" description="Basic and acidic residues" evidence="2">
    <location>
        <begin position="98"/>
        <end position="108"/>
    </location>
</feature>
<keyword evidence="1" id="KW-0238">DNA-binding</keyword>
<name>A0A1H3U7C9_9PSEU</name>
<dbReference type="Pfam" id="PF13411">
    <property type="entry name" value="MerR_1"/>
    <property type="match status" value="1"/>
</dbReference>
<feature type="domain" description="HTH merR-type" evidence="3">
    <location>
        <begin position="21"/>
        <end position="90"/>
    </location>
</feature>
<sequence length="122" mass="12933">MTAQSPNDQVTSAFDDADYPAYTMGRAAAMLGVTPEFLRSLDAAGLLTPDRSTGGHRRYSRTELALAARVRELLDSGLTVLAAACRITKLERDLAAAHARITEPEHTDSAPSRAAQAPTPPG</sequence>
<dbReference type="PANTHER" id="PTHR30204">
    <property type="entry name" value="REDOX-CYCLING DRUG-SENSING TRANSCRIPTIONAL ACTIVATOR SOXR"/>
    <property type="match status" value="1"/>
</dbReference>
<dbReference type="OrthoDB" id="3387956at2"/>
<protein>
    <submittedName>
        <fullName evidence="4">MerR HTH family regulatory protein</fullName>
    </submittedName>
</protein>
<gene>
    <name evidence="4" type="ORF">SAMN05216215_11132</name>
</gene>
<dbReference type="GO" id="GO:0003700">
    <property type="term" value="F:DNA-binding transcription factor activity"/>
    <property type="evidence" value="ECO:0007669"/>
    <property type="project" value="InterPro"/>
</dbReference>
<dbReference type="Proteomes" id="UP000199529">
    <property type="component" value="Unassembled WGS sequence"/>
</dbReference>
<evidence type="ECO:0000313" key="4">
    <source>
        <dbReference type="EMBL" id="SDZ57991.1"/>
    </source>
</evidence>
<proteinExistence type="predicted"/>
<dbReference type="PROSITE" id="PS50937">
    <property type="entry name" value="HTH_MERR_2"/>
    <property type="match status" value="1"/>
</dbReference>
<dbReference type="InterPro" id="IPR000551">
    <property type="entry name" value="MerR-type_HTH_dom"/>
</dbReference>
<dbReference type="SUPFAM" id="SSF46955">
    <property type="entry name" value="Putative DNA-binding domain"/>
    <property type="match status" value="1"/>
</dbReference>
<dbReference type="Gene3D" id="1.10.1660.10">
    <property type="match status" value="1"/>
</dbReference>